<dbReference type="Proteomes" id="UP000012313">
    <property type="component" value="Unassembled WGS sequence"/>
</dbReference>
<dbReference type="STRING" id="1218598.LEP1GSC060_3057"/>
<evidence type="ECO:0000313" key="2">
    <source>
        <dbReference type="Proteomes" id="UP000012313"/>
    </source>
</evidence>
<name>N1WJE6_9LEPT</name>
<dbReference type="AlphaFoldDB" id="N1WJE6"/>
<protein>
    <submittedName>
        <fullName evidence="1">Uncharacterized protein</fullName>
    </submittedName>
</protein>
<evidence type="ECO:0000313" key="1">
    <source>
        <dbReference type="EMBL" id="EMY77244.1"/>
    </source>
</evidence>
<organism evidence="1 2">
    <name type="scientific">Leptospira weilii serovar Ranarum str. ICFT</name>
    <dbReference type="NCBI Taxonomy" id="1218598"/>
    <lineage>
        <taxon>Bacteria</taxon>
        <taxon>Pseudomonadati</taxon>
        <taxon>Spirochaetota</taxon>
        <taxon>Spirochaetia</taxon>
        <taxon>Leptospirales</taxon>
        <taxon>Leptospiraceae</taxon>
        <taxon>Leptospira</taxon>
    </lineage>
</organism>
<keyword evidence="2" id="KW-1185">Reference proteome</keyword>
<gene>
    <name evidence="1" type="ORF">LEP1GSC060_3057</name>
</gene>
<dbReference type="EMBL" id="AOHC02000037">
    <property type="protein sequence ID" value="EMY77244.1"/>
    <property type="molecule type" value="Genomic_DNA"/>
</dbReference>
<comment type="caution">
    <text evidence="1">The sequence shown here is derived from an EMBL/GenBank/DDBJ whole genome shotgun (WGS) entry which is preliminary data.</text>
</comment>
<accession>N1WJE6</accession>
<sequence>MFFSLRIFHTFVRSDEIFHRTFYESRIGFFLKKKLGLG</sequence>
<reference evidence="1" key="1">
    <citation type="submission" date="2013-03" db="EMBL/GenBank/DDBJ databases">
        <authorList>
            <person name="Harkins D.M."/>
            <person name="Durkin A.S."/>
            <person name="Brinkac L.M."/>
            <person name="Haft D.H."/>
            <person name="Selengut J.D."/>
            <person name="Sanka R."/>
            <person name="DePew J."/>
            <person name="Purushe J."/>
            <person name="Hartskeerl R.A."/>
            <person name="Ahmed A."/>
            <person name="van der Linden H."/>
            <person name="Goris M.G.A."/>
            <person name="Vinetz J.M."/>
            <person name="Sutton G.G."/>
            <person name="Nierman W.C."/>
            <person name="Fouts D.E."/>
        </authorList>
    </citation>
    <scope>NUCLEOTIDE SEQUENCE [LARGE SCALE GENOMIC DNA]</scope>
    <source>
        <strain evidence="1">ICFT</strain>
    </source>
</reference>
<proteinExistence type="predicted"/>